<accession>A0ABD3LKE5</accession>
<name>A0ABD3LKE5_EUCGL</name>
<evidence type="ECO:0000313" key="1">
    <source>
        <dbReference type="EMBL" id="KAL3752266.1"/>
    </source>
</evidence>
<sequence>MTYNRGFVEEQVIHKSEFYFNHFKRILAGKSLENGRLLNWIHKQLEDYQDDQAAAKAFIQERKDELNKSLARKKLLEVDTRVSAINVKEDQSKSMMLVIHEFRQNETK</sequence>
<dbReference type="Proteomes" id="UP001634007">
    <property type="component" value="Unassembled WGS sequence"/>
</dbReference>
<proteinExistence type="predicted"/>
<protein>
    <submittedName>
        <fullName evidence="1">Uncharacterized protein</fullName>
    </submittedName>
</protein>
<keyword evidence="2" id="KW-1185">Reference proteome</keyword>
<dbReference type="EMBL" id="JBJKBG010000002">
    <property type="protein sequence ID" value="KAL3752266.1"/>
    <property type="molecule type" value="Genomic_DNA"/>
</dbReference>
<organism evidence="1 2">
    <name type="scientific">Eucalyptus globulus</name>
    <name type="common">Tasmanian blue gum</name>
    <dbReference type="NCBI Taxonomy" id="34317"/>
    <lineage>
        <taxon>Eukaryota</taxon>
        <taxon>Viridiplantae</taxon>
        <taxon>Streptophyta</taxon>
        <taxon>Embryophyta</taxon>
        <taxon>Tracheophyta</taxon>
        <taxon>Spermatophyta</taxon>
        <taxon>Magnoliopsida</taxon>
        <taxon>eudicotyledons</taxon>
        <taxon>Gunneridae</taxon>
        <taxon>Pentapetalae</taxon>
        <taxon>rosids</taxon>
        <taxon>malvids</taxon>
        <taxon>Myrtales</taxon>
        <taxon>Myrtaceae</taxon>
        <taxon>Myrtoideae</taxon>
        <taxon>Eucalypteae</taxon>
        <taxon>Eucalyptus</taxon>
    </lineage>
</organism>
<comment type="caution">
    <text evidence="1">The sequence shown here is derived from an EMBL/GenBank/DDBJ whole genome shotgun (WGS) entry which is preliminary data.</text>
</comment>
<gene>
    <name evidence="1" type="ORF">ACJRO7_012990</name>
</gene>
<reference evidence="1 2" key="1">
    <citation type="submission" date="2024-11" db="EMBL/GenBank/DDBJ databases">
        <title>Chromosome-level genome assembly of Eucalyptus globulus Labill. provides insights into its genome evolution.</title>
        <authorList>
            <person name="Li X."/>
        </authorList>
    </citation>
    <scope>NUCLEOTIDE SEQUENCE [LARGE SCALE GENOMIC DNA]</scope>
    <source>
        <strain evidence="1">CL2024</strain>
        <tissue evidence="1">Fresh tender leaves</tissue>
    </source>
</reference>
<dbReference type="AlphaFoldDB" id="A0ABD3LKE5"/>
<evidence type="ECO:0000313" key="2">
    <source>
        <dbReference type="Proteomes" id="UP001634007"/>
    </source>
</evidence>